<keyword evidence="2" id="KW-1185">Reference proteome</keyword>
<dbReference type="KEGG" id="mech:Q9L42_000250"/>
<dbReference type="EMBL" id="CP157742">
    <property type="protein sequence ID" value="XBS18760.1"/>
    <property type="molecule type" value="Genomic_DNA"/>
</dbReference>
<protein>
    <submittedName>
        <fullName evidence="1">Uncharacterized protein</fullName>
    </submittedName>
</protein>
<dbReference type="AlphaFoldDB" id="A0AAU7NP63"/>
<accession>A0AAU7NP63</accession>
<dbReference type="Proteomes" id="UP001225378">
    <property type="component" value="Plasmid unnamed1"/>
</dbReference>
<sequence>MHELSTPELYKALEYAKSVDEETGKSILDQFQIDQPALAQAIFAIFPNFVAEQDQDMAYLFMDLCFDVICVFQHAFGETPKQNELSGEWMEKQAALLDAELQSLIAEKTMDPKMRAKLQERFSQRAADEVTQTGLVKFMNDAIDDFASESPSRVPAIKITQTMIFVVIRLFSNLYSTAAKK</sequence>
<keyword evidence="1" id="KW-0614">Plasmid</keyword>
<dbReference type="RefSeq" id="WP_305910326.1">
    <property type="nucleotide sequence ID" value="NZ_CP157742.1"/>
</dbReference>
<geneLocation type="plasmid" evidence="1 2">
    <name>unnamed1</name>
</geneLocation>
<proteinExistence type="predicted"/>
<gene>
    <name evidence="1" type="ORF">Q9L42_000250</name>
</gene>
<evidence type="ECO:0000313" key="1">
    <source>
        <dbReference type="EMBL" id="XBS18760.1"/>
    </source>
</evidence>
<evidence type="ECO:0000313" key="2">
    <source>
        <dbReference type="Proteomes" id="UP001225378"/>
    </source>
</evidence>
<name>A0AAU7NP63_9GAMM</name>
<reference evidence="1 2" key="1">
    <citation type="journal article" date="2024" name="Microbiology">
        <title>Methylomarinum rosea sp. nov., a novel halophilic methanotrophic bacterium from the hypersaline Lake Elton.</title>
        <authorList>
            <person name="Suleimanov R.Z."/>
            <person name="Oshkin I.Y."/>
            <person name="Danilova O.V."/>
            <person name="Suzina N.E."/>
            <person name="Dedysh S.N."/>
        </authorList>
    </citation>
    <scope>NUCLEOTIDE SEQUENCE [LARGE SCALE GENOMIC DNA]</scope>
    <source>
        <strain evidence="1 2">Ch1-1</strain>
        <plasmid evidence="2">unnamed1</plasmid>
    </source>
</reference>
<organism evidence="1 2">
    <name type="scientific">Methylomarinum roseum</name>
    <dbReference type="NCBI Taxonomy" id="3067653"/>
    <lineage>
        <taxon>Bacteria</taxon>
        <taxon>Pseudomonadati</taxon>
        <taxon>Pseudomonadota</taxon>
        <taxon>Gammaproteobacteria</taxon>
        <taxon>Methylococcales</taxon>
        <taxon>Methylococcaceae</taxon>
        <taxon>Methylomarinum</taxon>
    </lineage>
</organism>